<dbReference type="Proteomes" id="UP001150581">
    <property type="component" value="Unassembled WGS sequence"/>
</dbReference>
<accession>A0ACC1ILB2</accession>
<proteinExistence type="predicted"/>
<sequence length="700" mass="76451">MSVFFNRTPAVSPCLSSESQSSSNHSDPTVTPPHINFQEIFGPPPATPSPTSTTLGSSPDGSSSERPKSLAESARSLLSVLSIANKFKKALSPRPSSPADLPADPLQSDQQERRVNDLVVKYMDLDDRHTRGYVDVTENHAPQRKRKPGKKPAAKCKVYYEVYGHGPRRLFFIMGMTGSTQYWRLQTRHFASLGDYTVCVFDNCGSGRSTTAPGPYKISQLARDALSVLDHLGWEKNINMVGVSLGGMIAQEMCLMRAGVFDSVCFVDTWHSAALAVPTVKEVGFAFKGMSLAGNPRGLIQLVFSKKWIEAPFHDAEGEAGECRETAGLNNGAVMLKLFEAIRADLVRDPDCGASPDSPPSSGSEKQQAAQDAQPGAIATHTPPRFLTPDMPPKAVSPDMPPKLPTPKTLPRPLPRAVTRLLERPKPLAHSRSIASLQSPPSAEPQPPPLSKRNTGDIHQFIATLGHRLPATRVRSIRDLNPNTRFLIIHGEKDRVIRPFCARSFAKLLQCPLAWIPRAGHMPLIDSHCTFNLLVRAFTRDEPWLGEMRDRSVVVPPLWEEQVQVGEWLGRGRGGVWVDGGRCELRQTEGGGVECVGELECEIILVDGNAGTARILTPNANTTATATAADGGRRASMIETPEPDESPPPMPASVPPSIGCEQTLVDAPREMIMYGTLLDAPFRIRRYDQNQSQSQNRNQS</sequence>
<reference evidence="1" key="1">
    <citation type="submission" date="2022-07" db="EMBL/GenBank/DDBJ databases">
        <title>Phylogenomic reconstructions and comparative analyses of Kickxellomycotina fungi.</title>
        <authorList>
            <person name="Reynolds N.K."/>
            <person name="Stajich J.E."/>
            <person name="Barry K."/>
            <person name="Grigoriev I.V."/>
            <person name="Crous P."/>
            <person name="Smith M.E."/>
        </authorList>
    </citation>
    <scope>NUCLEOTIDE SEQUENCE</scope>
    <source>
        <strain evidence="1">Benny 63K</strain>
    </source>
</reference>
<gene>
    <name evidence="1" type="ORF">LPJ66_003839</name>
</gene>
<name>A0ACC1ILB2_9FUNG</name>
<evidence type="ECO:0000313" key="2">
    <source>
        <dbReference type="Proteomes" id="UP001150581"/>
    </source>
</evidence>
<evidence type="ECO:0000313" key="1">
    <source>
        <dbReference type="EMBL" id="KAJ1896692.1"/>
    </source>
</evidence>
<keyword evidence="2" id="KW-1185">Reference proteome</keyword>
<protein>
    <submittedName>
        <fullName evidence="1">Uncharacterized protein</fullName>
    </submittedName>
</protein>
<organism evidence="1 2">
    <name type="scientific">Kickxella alabastrina</name>
    <dbReference type="NCBI Taxonomy" id="61397"/>
    <lineage>
        <taxon>Eukaryota</taxon>
        <taxon>Fungi</taxon>
        <taxon>Fungi incertae sedis</taxon>
        <taxon>Zoopagomycota</taxon>
        <taxon>Kickxellomycotina</taxon>
        <taxon>Kickxellomycetes</taxon>
        <taxon>Kickxellales</taxon>
        <taxon>Kickxellaceae</taxon>
        <taxon>Kickxella</taxon>
    </lineage>
</organism>
<dbReference type="EMBL" id="JANBPG010000417">
    <property type="protein sequence ID" value="KAJ1896692.1"/>
    <property type="molecule type" value="Genomic_DNA"/>
</dbReference>
<comment type="caution">
    <text evidence="1">The sequence shown here is derived from an EMBL/GenBank/DDBJ whole genome shotgun (WGS) entry which is preliminary data.</text>
</comment>